<reference evidence="9" key="1">
    <citation type="journal article" date="2019" name="Int. J. Syst. Evol. Microbiol.">
        <title>The Global Catalogue of Microorganisms (GCM) 10K type strain sequencing project: providing services to taxonomists for standard genome sequencing and annotation.</title>
        <authorList>
            <consortium name="The Broad Institute Genomics Platform"/>
            <consortium name="The Broad Institute Genome Sequencing Center for Infectious Disease"/>
            <person name="Wu L."/>
            <person name="Ma J."/>
        </authorList>
    </citation>
    <scope>NUCLEOTIDE SEQUENCE [LARGE SCALE GENOMIC DNA]</scope>
    <source>
        <strain evidence="9">CCUG 55131</strain>
    </source>
</reference>
<dbReference type="Gene3D" id="1.10.287.130">
    <property type="match status" value="1"/>
</dbReference>
<dbReference type="Proteomes" id="UP001597413">
    <property type="component" value="Unassembled WGS sequence"/>
</dbReference>
<dbReference type="InterPro" id="IPR035965">
    <property type="entry name" value="PAS-like_dom_sf"/>
</dbReference>
<dbReference type="InterPro" id="IPR003594">
    <property type="entry name" value="HATPase_dom"/>
</dbReference>
<dbReference type="InterPro" id="IPR036097">
    <property type="entry name" value="HisK_dim/P_sf"/>
</dbReference>
<dbReference type="EC" id="2.7.13.3" evidence="2"/>
<dbReference type="SMART" id="SM00448">
    <property type="entry name" value="REC"/>
    <property type="match status" value="1"/>
</dbReference>
<dbReference type="Gene3D" id="3.30.565.10">
    <property type="entry name" value="Histidine kinase-like ATPase, C-terminal domain"/>
    <property type="match status" value="1"/>
</dbReference>
<evidence type="ECO:0000256" key="3">
    <source>
        <dbReference type="ARBA" id="ARBA00022553"/>
    </source>
</evidence>
<evidence type="ECO:0000313" key="9">
    <source>
        <dbReference type="Proteomes" id="UP001597413"/>
    </source>
</evidence>
<dbReference type="PRINTS" id="PR00344">
    <property type="entry name" value="BCTRLSENSOR"/>
</dbReference>
<dbReference type="SUPFAM" id="SSF55874">
    <property type="entry name" value="ATPase domain of HSP90 chaperone/DNA topoisomerase II/histidine kinase"/>
    <property type="match status" value="1"/>
</dbReference>
<keyword evidence="3 4" id="KW-0597">Phosphoprotein</keyword>
<dbReference type="InterPro" id="IPR003661">
    <property type="entry name" value="HisK_dim/P_dom"/>
</dbReference>
<dbReference type="RefSeq" id="WP_377392512.1">
    <property type="nucleotide sequence ID" value="NZ_JBHUIX010000013.1"/>
</dbReference>
<dbReference type="SUPFAM" id="SSF55785">
    <property type="entry name" value="PYP-like sensor domain (PAS domain)"/>
    <property type="match status" value="1"/>
</dbReference>
<evidence type="ECO:0000259" key="6">
    <source>
        <dbReference type="PROSITE" id="PS50109"/>
    </source>
</evidence>
<dbReference type="SMART" id="SM00387">
    <property type="entry name" value="HATPase_c"/>
    <property type="match status" value="1"/>
</dbReference>
<dbReference type="InterPro" id="IPR036890">
    <property type="entry name" value="HATPase_C_sf"/>
</dbReference>
<dbReference type="CDD" id="cd00082">
    <property type="entry name" value="HisKA"/>
    <property type="match status" value="1"/>
</dbReference>
<feature type="region of interest" description="Disordered" evidence="5">
    <location>
        <begin position="725"/>
        <end position="757"/>
    </location>
</feature>
<dbReference type="GO" id="GO:0005524">
    <property type="term" value="F:ATP binding"/>
    <property type="evidence" value="ECO:0007669"/>
    <property type="project" value="UniProtKB-KW"/>
</dbReference>
<name>A0ABW5AAP9_9RHOB</name>
<evidence type="ECO:0000259" key="7">
    <source>
        <dbReference type="PROSITE" id="PS50110"/>
    </source>
</evidence>
<comment type="caution">
    <text evidence="8">The sequence shown here is derived from an EMBL/GenBank/DDBJ whole genome shotgun (WGS) entry which is preliminary data.</text>
</comment>
<dbReference type="InterPro" id="IPR001789">
    <property type="entry name" value="Sig_transdc_resp-reg_receiver"/>
</dbReference>
<proteinExistence type="predicted"/>
<dbReference type="SUPFAM" id="SSF52172">
    <property type="entry name" value="CheY-like"/>
    <property type="match status" value="1"/>
</dbReference>
<feature type="domain" description="Histidine kinase" evidence="6">
    <location>
        <begin position="359"/>
        <end position="582"/>
    </location>
</feature>
<dbReference type="PROSITE" id="PS50110">
    <property type="entry name" value="RESPONSE_REGULATORY"/>
    <property type="match status" value="1"/>
</dbReference>
<accession>A0ABW5AAP9</accession>
<dbReference type="InterPro" id="IPR011006">
    <property type="entry name" value="CheY-like_superfamily"/>
</dbReference>
<evidence type="ECO:0000256" key="1">
    <source>
        <dbReference type="ARBA" id="ARBA00000085"/>
    </source>
</evidence>
<dbReference type="InterPro" id="IPR005467">
    <property type="entry name" value="His_kinase_dom"/>
</dbReference>
<keyword evidence="8" id="KW-0067">ATP-binding</keyword>
<evidence type="ECO:0000256" key="4">
    <source>
        <dbReference type="PROSITE-ProRule" id="PRU00169"/>
    </source>
</evidence>
<dbReference type="Pfam" id="PF02518">
    <property type="entry name" value="HATPase_c"/>
    <property type="match status" value="1"/>
</dbReference>
<dbReference type="Pfam" id="PF00072">
    <property type="entry name" value="Response_reg"/>
    <property type="match status" value="1"/>
</dbReference>
<feature type="modified residue" description="4-aspartylphosphate" evidence="4">
    <location>
        <position position="660"/>
    </location>
</feature>
<dbReference type="Gene3D" id="3.40.50.2300">
    <property type="match status" value="1"/>
</dbReference>
<dbReference type="Pfam" id="PF00512">
    <property type="entry name" value="HisKA"/>
    <property type="match status" value="1"/>
</dbReference>
<dbReference type="PANTHER" id="PTHR43065:SF42">
    <property type="entry name" value="TWO-COMPONENT SENSOR PPRA"/>
    <property type="match status" value="1"/>
</dbReference>
<dbReference type="PROSITE" id="PS50109">
    <property type="entry name" value="HIS_KIN"/>
    <property type="match status" value="1"/>
</dbReference>
<dbReference type="SMART" id="SM00388">
    <property type="entry name" value="HisKA"/>
    <property type="match status" value="1"/>
</dbReference>
<evidence type="ECO:0000256" key="5">
    <source>
        <dbReference type="SAM" id="MobiDB-lite"/>
    </source>
</evidence>
<feature type="domain" description="Response regulatory" evidence="7">
    <location>
        <begin position="609"/>
        <end position="725"/>
    </location>
</feature>
<keyword evidence="8" id="KW-0547">Nucleotide-binding</keyword>
<gene>
    <name evidence="8" type="ORF">ACFSM0_14960</name>
</gene>
<dbReference type="PANTHER" id="PTHR43065">
    <property type="entry name" value="SENSOR HISTIDINE KINASE"/>
    <property type="match status" value="1"/>
</dbReference>
<protein>
    <recommendedName>
        <fullName evidence="2">histidine kinase</fullName>
        <ecNumber evidence="2">2.7.13.3</ecNumber>
    </recommendedName>
</protein>
<evidence type="ECO:0000313" key="8">
    <source>
        <dbReference type="EMBL" id="MFD2175392.1"/>
    </source>
</evidence>
<dbReference type="SUPFAM" id="SSF47384">
    <property type="entry name" value="Homodimeric domain of signal transducing histidine kinase"/>
    <property type="match status" value="1"/>
</dbReference>
<dbReference type="Gene3D" id="3.30.450.20">
    <property type="entry name" value="PAS domain"/>
    <property type="match status" value="1"/>
</dbReference>
<sequence>MTLLLSVSGSFLVLAVLAKLAQRLGARRQGQMLASLSAFIAHDASPSFTTDAEGEIGYQNRAATDRFGARGGQTLARALGELFANPGSVLARLQSKAVALGAAREDVVTRRGHMRIAVHRIDGGGFLWRLEDMAERAVGGRGGETLSLPMLTVSKTGTILFMNEALRRLVGERMRTLDRIFTDLPIRSGEEQEITTTEGPMRCMVAQIEGAGGRDEIYLMPVAPGRPGTHDPASFESLPVALMRLAIDGRAVDVNRAARGLLGQIAPGTRLCDLFEGLGRPVEDWVADAVAGRTERRPEVLRARRGDREVFLQVTLARVIEEGRTGLIAVLSDATQLKTLEGQFVQSQKMQAIGQLAGGVAHDFNNLLTAISGHCDLLMLRHDKGDPDYTDLDQISQNANRAASLVGQLLAFSRKQTLKPRVIDLRDTLSDLTHLLNRLVGEKVVLTLIHDDNLSTIRADKRQLEQVIMNLVVNARDAMPGGGEIRIETENLRLIEDLKRDRAAVPKGDYVVVKVTDEGTGIPPDKLGKIFEPFFTTKKPGEGTGLGLSTAYGIVKQTGGYIFCDSVLGSGTAFTLFLPAHDRPAEVETDAPAGPALELPAVEESAPSRVLLVEDEAPVRAFASRALKLRGYTVFEAENAEEALRILDDESLVFDVFVTDVIMPGMDGPTWVAEALKRRPDTAVVFVSGYAEDVFREGRPPMPKSVFLPKPFSLSELTATVQNQISRHGKRKAGAMSAGHASASGGSAPDSSQARLS</sequence>
<keyword evidence="9" id="KW-1185">Reference proteome</keyword>
<feature type="compositionally biased region" description="Low complexity" evidence="5">
    <location>
        <begin position="734"/>
        <end position="757"/>
    </location>
</feature>
<dbReference type="EMBL" id="JBHUIX010000013">
    <property type="protein sequence ID" value="MFD2175392.1"/>
    <property type="molecule type" value="Genomic_DNA"/>
</dbReference>
<comment type="catalytic activity">
    <reaction evidence="1">
        <text>ATP + protein L-histidine = ADP + protein N-phospho-L-histidine.</text>
        <dbReference type="EC" id="2.7.13.3"/>
    </reaction>
</comment>
<organism evidence="8 9">
    <name type="scientific">Rhodobacter lacus</name>
    <dbReference type="NCBI Taxonomy" id="1641972"/>
    <lineage>
        <taxon>Bacteria</taxon>
        <taxon>Pseudomonadati</taxon>
        <taxon>Pseudomonadota</taxon>
        <taxon>Alphaproteobacteria</taxon>
        <taxon>Rhodobacterales</taxon>
        <taxon>Rhodobacter group</taxon>
        <taxon>Rhodobacter</taxon>
    </lineage>
</organism>
<evidence type="ECO:0000256" key="2">
    <source>
        <dbReference type="ARBA" id="ARBA00012438"/>
    </source>
</evidence>
<dbReference type="InterPro" id="IPR004358">
    <property type="entry name" value="Sig_transdc_His_kin-like_C"/>
</dbReference>